<organism evidence="3 4">
    <name type="scientific">Trichoderma cornu-damae</name>
    <dbReference type="NCBI Taxonomy" id="654480"/>
    <lineage>
        <taxon>Eukaryota</taxon>
        <taxon>Fungi</taxon>
        <taxon>Dikarya</taxon>
        <taxon>Ascomycota</taxon>
        <taxon>Pezizomycotina</taxon>
        <taxon>Sordariomycetes</taxon>
        <taxon>Hypocreomycetidae</taxon>
        <taxon>Hypocreales</taxon>
        <taxon>Hypocreaceae</taxon>
        <taxon>Trichoderma</taxon>
    </lineage>
</organism>
<dbReference type="Pfam" id="PF00856">
    <property type="entry name" value="SET"/>
    <property type="match status" value="1"/>
</dbReference>
<gene>
    <name evidence="3" type="ORF">Trco_005589</name>
</gene>
<comment type="caution">
    <text evidence="3">The sequence shown here is derived from an EMBL/GenBank/DDBJ whole genome shotgun (WGS) entry which is preliminary data.</text>
</comment>
<dbReference type="PROSITE" id="PS50280">
    <property type="entry name" value="SET"/>
    <property type="match status" value="1"/>
</dbReference>
<dbReference type="Proteomes" id="UP000827724">
    <property type="component" value="Unassembled WGS sequence"/>
</dbReference>
<dbReference type="Gene3D" id="2.170.270.10">
    <property type="entry name" value="SET domain"/>
    <property type="match status" value="1"/>
</dbReference>
<dbReference type="InterPro" id="IPR001214">
    <property type="entry name" value="SET_dom"/>
</dbReference>
<evidence type="ECO:0000313" key="3">
    <source>
        <dbReference type="EMBL" id="KAH6606436.1"/>
    </source>
</evidence>
<reference evidence="3" key="1">
    <citation type="submission" date="2021-08" db="EMBL/GenBank/DDBJ databases">
        <title>Chromosome-Level Trichoderma cornu-damae using Hi-C Data.</title>
        <authorList>
            <person name="Kim C.S."/>
        </authorList>
    </citation>
    <scope>NUCLEOTIDE SEQUENCE</scope>
    <source>
        <strain evidence="3">KA19-0412C</strain>
    </source>
</reference>
<dbReference type="SUPFAM" id="SSF82199">
    <property type="entry name" value="SET domain"/>
    <property type="match status" value="1"/>
</dbReference>
<feature type="non-terminal residue" evidence="3">
    <location>
        <position position="1"/>
    </location>
</feature>
<feature type="compositionally biased region" description="Polar residues" evidence="1">
    <location>
        <begin position="230"/>
        <end position="251"/>
    </location>
</feature>
<feature type="domain" description="SET" evidence="2">
    <location>
        <begin position="33"/>
        <end position="189"/>
    </location>
</feature>
<keyword evidence="4" id="KW-1185">Reference proteome</keyword>
<evidence type="ECO:0000313" key="4">
    <source>
        <dbReference type="Proteomes" id="UP000827724"/>
    </source>
</evidence>
<dbReference type="OrthoDB" id="265717at2759"/>
<dbReference type="AlphaFoldDB" id="A0A9P8QJN9"/>
<dbReference type="EMBL" id="JAIWOZ010000004">
    <property type="protein sequence ID" value="KAH6606436.1"/>
    <property type="molecule type" value="Genomic_DNA"/>
</dbReference>
<accession>A0A9P8QJN9</accession>
<sequence>MRAMRVFTSFRVVRPVHILGTSEVKDKTRERAEAVTIEETFARRGRGVFVIGNFEKGHNIIAERPIITCSHWRQSNGVKTVAEEWCALPIEDQIELRTRFRKKLRYVPVGRSSLGPIYRMILEKFILEYGFCNPQRSLAHIYVLGSHMNHACMSCANAQQWTESDAPHRIIVRLVKPLKAGDEVFINYNRRQGPTLQCPLCGYPPSMADRFKSLCNGAFRWLRGFTSNNEASSTTTVNSTPQADAQNTRFNPSPRRGAKLLRDKF</sequence>
<protein>
    <recommendedName>
        <fullName evidence="2">SET domain-containing protein</fullName>
    </recommendedName>
</protein>
<proteinExistence type="predicted"/>
<dbReference type="InterPro" id="IPR046341">
    <property type="entry name" value="SET_dom_sf"/>
</dbReference>
<feature type="region of interest" description="Disordered" evidence="1">
    <location>
        <begin position="230"/>
        <end position="256"/>
    </location>
</feature>
<name>A0A9P8QJN9_9HYPO</name>
<evidence type="ECO:0000256" key="1">
    <source>
        <dbReference type="SAM" id="MobiDB-lite"/>
    </source>
</evidence>
<evidence type="ECO:0000259" key="2">
    <source>
        <dbReference type="PROSITE" id="PS50280"/>
    </source>
</evidence>